<evidence type="ECO:0000259" key="2">
    <source>
        <dbReference type="Pfam" id="PF08450"/>
    </source>
</evidence>
<name>A0A2P5A0P5_9HYPO</name>
<dbReference type="AlphaFoldDB" id="A0A2P5A0P5"/>
<organism evidence="3 4">
    <name type="scientific">Trichoderma gamsii</name>
    <dbReference type="NCBI Taxonomy" id="398673"/>
    <lineage>
        <taxon>Eukaryota</taxon>
        <taxon>Fungi</taxon>
        <taxon>Dikarya</taxon>
        <taxon>Ascomycota</taxon>
        <taxon>Pezizomycotina</taxon>
        <taxon>Sordariomycetes</taxon>
        <taxon>Hypocreomycetidae</taxon>
        <taxon>Hypocreales</taxon>
        <taxon>Hypocreaceae</taxon>
        <taxon>Trichoderma</taxon>
    </lineage>
</organism>
<dbReference type="GeneID" id="29984907"/>
<evidence type="ECO:0000313" key="3">
    <source>
        <dbReference type="EMBL" id="PON30102.1"/>
    </source>
</evidence>
<dbReference type="Gene3D" id="2.120.10.30">
    <property type="entry name" value="TolB, C-terminal domain"/>
    <property type="match status" value="1"/>
</dbReference>
<feature type="chain" id="PRO_5015120792" evidence="1">
    <location>
        <begin position="24"/>
        <end position="411"/>
    </location>
</feature>
<dbReference type="InterPro" id="IPR011042">
    <property type="entry name" value="6-blade_b-propeller_TolB-like"/>
</dbReference>
<dbReference type="STRING" id="398673.A0A2P5A0P5"/>
<reference evidence="3 4" key="1">
    <citation type="journal article" date="2016" name="Genome Announc.">
        <title>Draft Whole-Genome Sequence of Trichoderma gamsii T6085, a Promising Biocontrol Agent of Fusarium Head Blight on Wheat.</title>
        <authorList>
            <person name="Baroncelli R."/>
            <person name="Zapparata A."/>
            <person name="Piaggeschi G."/>
            <person name="Sarrocco S."/>
            <person name="Vannacci G."/>
        </authorList>
    </citation>
    <scope>NUCLEOTIDE SEQUENCE [LARGE SCALE GENOMIC DNA]</scope>
    <source>
        <strain evidence="3 4">T6085</strain>
    </source>
</reference>
<evidence type="ECO:0000313" key="4">
    <source>
        <dbReference type="Proteomes" id="UP000054821"/>
    </source>
</evidence>
<gene>
    <name evidence="3" type="ORF">TGAM01_v201469</name>
</gene>
<dbReference type="PANTHER" id="PTHR47064">
    <property type="entry name" value="PUTATIVE (AFU_ORTHOLOGUE AFUA_1G08990)-RELATED"/>
    <property type="match status" value="1"/>
</dbReference>
<evidence type="ECO:0000256" key="1">
    <source>
        <dbReference type="SAM" id="SignalP"/>
    </source>
</evidence>
<sequence length="411" mass="45646">MHYLTRIWAHLALLIPLVAKSFAVAVAHQNVLRLNPTLLYNISTNFAGNSSDSFLQTTGLDNSTAMMRPFIAYDDEFEHLLAKDATLEHLYTNPDNKPVADEMGIWVWDHNEVWMSSSSVDNISYTSILDLSDQSVKPLLVSSNGIPILNPNGGGYFNGKVYIAGDGNATIPPAIYEIDPVTLDARIIIDSYFGLRLNGPNDLTWGCRDNNSWLFFTDDPLSYYYSKGDFPTIPDATWRWDPKEETLLPVIDRTDILIPNGIRVNKDSTKLYVTDTPSTQVPGSGFEQTSTSPEQYYGSDTSAIYEFDLGPDGFPYNKRLFGITQRGISDGLHLDDDGRIWTAEADGIVIRSSSGKVLGMINALAIQRPKVADSSQLPLQNFALAGDRIIILAYTQIYQVRLSHAIVKSMT</sequence>
<keyword evidence="1" id="KW-0732">Signal</keyword>
<dbReference type="InterPro" id="IPR013658">
    <property type="entry name" value="SGL"/>
</dbReference>
<dbReference type="PANTHER" id="PTHR47064:SF2">
    <property type="entry name" value="SMP-30_GLUCONOLACTONASE_LRE-LIKE REGION DOMAIN-CONTAINING PROTEIN-RELATED"/>
    <property type="match status" value="1"/>
</dbReference>
<dbReference type="RefSeq" id="XP_018662092.2">
    <property type="nucleotide sequence ID" value="XM_018804824.2"/>
</dbReference>
<dbReference type="Proteomes" id="UP000054821">
    <property type="component" value="Unassembled WGS sequence"/>
</dbReference>
<dbReference type="InterPro" id="IPR052988">
    <property type="entry name" value="Oryzine_lactonohydrolase"/>
</dbReference>
<dbReference type="SUPFAM" id="SSF63829">
    <property type="entry name" value="Calcium-dependent phosphotriesterase"/>
    <property type="match status" value="1"/>
</dbReference>
<feature type="signal peptide" evidence="1">
    <location>
        <begin position="1"/>
        <end position="23"/>
    </location>
</feature>
<feature type="domain" description="SMP-30/Gluconolactonase/LRE-like region" evidence="2">
    <location>
        <begin position="214"/>
        <end position="361"/>
    </location>
</feature>
<dbReference type="Pfam" id="PF08450">
    <property type="entry name" value="SGL"/>
    <property type="match status" value="1"/>
</dbReference>
<protein>
    <submittedName>
        <fullName evidence="3">Gluconolactonase</fullName>
    </submittedName>
</protein>
<accession>A0A2P5A0P5</accession>
<dbReference type="EMBL" id="JPDN02000003">
    <property type="protein sequence ID" value="PON30102.1"/>
    <property type="molecule type" value="Genomic_DNA"/>
</dbReference>
<comment type="caution">
    <text evidence="3">The sequence shown here is derived from an EMBL/GenBank/DDBJ whole genome shotgun (WGS) entry which is preliminary data.</text>
</comment>
<proteinExistence type="predicted"/>
<keyword evidence="4" id="KW-1185">Reference proteome</keyword>